<dbReference type="AlphaFoldDB" id="A0A7S3XGY2"/>
<evidence type="ECO:0000256" key="1">
    <source>
        <dbReference type="ARBA" id="ARBA00022737"/>
    </source>
</evidence>
<dbReference type="SUPFAM" id="SSF82185">
    <property type="entry name" value="Histone H3 K4-specific methyltransferase SET7/9 N-terminal domain"/>
    <property type="match status" value="1"/>
</dbReference>
<organism evidence="2">
    <name type="scientific">Oxyrrhis marina</name>
    <name type="common">Dinoflagellate</name>
    <dbReference type="NCBI Taxonomy" id="2969"/>
    <lineage>
        <taxon>Eukaryota</taxon>
        <taxon>Sar</taxon>
        <taxon>Alveolata</taxon>
        <taxon>Dinophyceae</taxon>
        <taxon>Oxyrrhinales</taxon>
        <taxon>Oxyrrhinaceae</taxon>
        <taxon>Oxyrrhis</taxon>
    </lineage>
</organism>
<proteinExistence type="predicted"/>
<dbReference type="EMBL" id="HBIT01002941">
    <property type="protein sequence ID" value="CAE0615398.1"/>
    <property type="molecule type" value="Transcribed_RNA"/>
</dbReference>
<gene>
    <name evidence="2" type="ORF">OMAR00292_LOCUS1273</name>
</gene>
<reference evidence="2" key="1">
    <citation type="submission" date="2021-01" db="EMBL/GenBank/DDBJ databases">
        <authorList>
            <person name="Corre E."/>
            <person name="Pelletier E."/>
            <person name="Niang G."/>
            <person name="Scheremetjew M."/>
            <person name="Finn R."/>
            <person name="Kale V."/>
            <person name="Holt S."/>
            <person name="Cochrane G."/>
            <person name="Meng A."/>
            <person name="Brown T."/>
            <person name="Cohen L."/>
        </authorList>
    </citation>
    <scope>NUCLEOTIDE SEQUENCE</scope>
    <source>
        <strain evidence="2">CCMP1795</strain>
    </source>
</reference>
<dbReference type="Pfam" id="PF02493">
    <property type="entry name" value="MORN"/>
    <property type="match status" value="4"/>
</dbReference>
<protein>
    <recommendedName>
        <fullName evidence="3">MORN repeat-containing protein 5</fullName>
    </recommendedName>
</protein>
<dbReference type="InterPro" id="IPR003409">
    <property type="entry name" value="MORN"/>
</dbReference>
<accession>A0A7S3XGY2</accession>
<dbReference type="Gene3D" id="2.20.110.10">
    <property type="entry name" value="Histone H3 K4-specific methyltransferase SET7/9 N-terminal domain"/>
    <property type="match status" value="2"/>
</dbReference>
<sequence>MGVAVSLRCTQYFADSGGQGLEYRGEYNGQVSDGIKQGRGKMTWAEGDEYDGNWIDGVPNGPGVYKYADGGRYQGQFRNGKREGYGVYTYGDGSMYEGQWRDDQYNGNGKVLYKSGAVIGAQWVNGRQMHASTLAMGAEQASPQATATQGDINLRLTPTEGAASPLAIRM</sequence>
<keyword evidence="1" id="KW-0677">Repeat</keyword>
<evidence type="ECO:0008006" key="3">
    <source>
        <dbReference type="Google" id="ProtNLM"/>
    </source>
</evidence>
<evidence type="ECO:0000313" key="2">
    <source>
        <dbReference type="EMBL" id="CAE0615398.1"/>
    </source>
</evidence>
<dbReference type="PANTHER" id="PTHR43215:SF14">
    <property type="entry name" value="RADIAL SPOKE HEAD 1 HOMOLOG"/>
    <property type="match status" value="1"/>
</dbReference>
<dbReference type="PANTHER" id="PTHR43215">
    <property type="entry name" value="RADIAL SPOKE HEAD 1 HOMOLOG"/>
    <property type="match status" value="1"/>
</dbReference>
<dbReference type="SMART" id="SM00698">
    <property type="entry name" value="MORN"/>
    <property type="match status" value="4"/>
</dbReference>
<name>A0A7S3XGY2_OXYMA</name>